<evidence type="ECO:0000313" key="2">
    <source>
        <dbReference type="Proteomes" id="UP000824209"/>
    </source>
</evidence>
<evidence type="ECO:0000313" key="1">
    <source>
        <dbReference type="EMBL" id="HJB40529.1"/>
    </source>
</evidence>
<accession>A0A9D2M4J3</accession>
<comment type="caution">
    <text evidence="1">The sequence shown here is derived from an EMBL/GenBank/DDBJ whole genome shotgun (WGS) entry which is preliminary data.</text>
</comment>
<protein>
    <submittedName>
        <fullName evidence="1">Uncharacterized protein</fullName>
    </submittedName>
</protein>
<reference evidence="1" key="2">
    <citation type="submission" date="2021-04" db="EMBL/GenBank/DDBJ databases">
        <authorList>
            <person name="Gilroy R."/>
        </authorList>
    </citation>
    <scope>NUCLEOTIDE SEQUENCE</scope>
    <source>
        <strain evidence="1">ChiBcec8-14828</strain>
    </source>
</reference>
<reference evidence="1" key="1">
    <citation type="journal article" date="2021" name="PeerJ">
        <title>Extensive microbial diversity within the chicken gut microbiome revealed by metagenomics and culture.</title>
        <authorList>
            <person name="Gilroy R."/>
            <person name="Ravi A."/>
            <person name="Getino M."/>
            <person name="Pursley I."/>
            <person name="Horton D.L."/>
            <person name="Alikhan N.F."/>
            <person name="Baker D."/>
            <person name="Gharbi K."/>
            <person name="Hall N."/>
            <person name="Watson M."/>
            <person name="Adriaenssens E.M."/>
            <person name="Foster-Nyarko E."/>
            <person name="Jarju S."/>
            <person name="Secka A."/>
            <person name="Antonio M."/>
            <person name="Oren A."/>
            <person name="Chaudhuri R.R."/>
            <person name="La Ragione R."/>
            <person name="Hildebrand F."/>
            <person name="Pallen M.J."/>
        </authorList>
    </citation>
    <scope>NUCLEOTIDE SEQUENCE</scope>
    <source>
        <strain evidence="1">ChiBcec8-14828</strain>
    </source>
</reference>
<dbReference type="EMBL" id="DWYA01000079">
    <property type="protein sequence ID" value="HJB40529.1"/>
    <property type="molecule type" value="Genomic_DNA"/>
</dbReference>
<proteinExistence type="predicted"/>
<organism evidence="1 2">
    <name type="scientific">Candidatus Ruthenibacterium avium</name>
    <dbReference type="NCBI Taxonomy" id="2838751"/>
    <lineage>
        <taxon>Bacteria</taxon>
        <taxon>Bacillati</taxon>
        <taxon>Bacillota</taxon>
        <taxon>Clostridia</taxon>
        <taxon>Eubacteriales</taxon>
        <taxon>Oscillospiraceae</taxon>
        <taxon>Ruthenibacterium</taxon>
    </lineage>
</organism>
<name>A0A9D2M4J3_9FIRM</name>
<gene>
    <name evidence="1" type="ORF">H9943_09060</name>
</gene>
<dbReference type="AlphaFoldDB" id="A0A9D2M4J3"/>
<dbReference type="Proteomes" id="UP000824209">
    <property type="component" value="Unassembled WGS sequence"/>
</dbReference>
<sequence length="285" mass="34124">MKIQGAFELFDKGQYKEAFESFAAIYNASENMQERQELMSILRDAYYEPNEAELRGNYEKNAAALKQYPYFWDKQFADFSELSFLLFPTSDSSYYIYDKQADCFIGEYDGITRHQMRYFFEHLEDALKVEDEDNLYNLTFLFDNVRRSEDVAMDNHIYLFYHSWQPLQRVMQVGDIAPILKDEKFVFLIGENHKRYPIDFKRDFKIDYAKMKPQMLRIEEMNRICYWWKRGYAGSMLGIDVLGKNMHAVSRMSFAFHYNTKVQGYPLYSTSFFLDFIKDTQTSYS</sequence>
<feature type="non-terminal residue" evidence="1">
    <location>
        <position position="285"/>
    </location>
</feature>